<dbReference type="Ensembl" id="ENSOMET00000019698.1">
    <property type="protein sequence ID" value="ENSOMEP00000029837.1"/>
    <property type="gene ID" value="ENSOMEG00000014032.1"/>
</dbReference>
<dbReference type="InterPro" id="IPR051336">
    <property type="entry name" value="RhoGEF_Guanine_NuclExch_SF"/>
</dbReference>
<dbReference type="FunFam" id="1.20.900.10:FF:000008">
    <property type="entry name" value="rho guanine nucleotide exchange factor 25"/>
    <property type="match status" value="1"/>
</dbReference>
<dbReference type="PROSITE" id="PS50010">
    <property type="entry name" value="DH_2"/>
    <property type="match status" value="1"/>
</dbReference>
<feature type="region of interest" description="Disordered" evidence="4">
    <location>
        <begin position="492"/>
        <end position="516"/>
    </location>
</feature>
<feature type="compositionally biased region" description="Polar residues" evidence="4">
    <location>
        <begin position="499"/>
        <end position="516"/>
    </location>
</feature>
<feature type="region of interest" description="Disordered" evidence="4">
    <location>
        <begin position="348"/>
        <end position="416"/>
    </location>
</feature>
<evidence type="ECO:0000313" key="7">
    <source>
        <dbReference type="Proteomes" id="UP000261560"/>
    </source>
</evidence>
<dbReference type="Pfam" id="PF00621">
    <property type="entry name" value="RhoGEF"/>
    <property type="match status" value="1"/>
</dbReference>
<dbReference type="GO" id="GO:0019898">
    <property type="term" value="C:extrinsic component of membrane"/>
    <property type="evidence" value="ECO:0007669"/>
    <property type="project" value="TreeGrafter"/>
</dbReference>
<dbReference type="SMART" id="SM00325">
    <property type="entry name" value="RhoGEF"/>
    <property type="match status" value="1"/>
</dbReference>
<proteinExistence type="predicted"/>
<dbReference type="Proteomes" id="UP000261560">
    <property type="component" value="Unplaced"/>
</dbReference>
<dbReference type="Gene3D" id="2.30.29.30">
    <property type="entry name" value="Pleckstrin-homology domain (PH domain)/Phosphotyrosine-binding domain (PTB)"/>
    <property type="match status" value="1"/>
</dbReference>
<dbReference type="SUPFAM" id="SSF50729">
    <property type="entry name" value="PH domain-like"/>
    <property type="match status" value="1"/>
</dbReference>
<sequence>MAGSSATLQPGHGISSHASPGPKRPVESLSSFGFRVILLELVETEREYVRDLCVLVEGYMSKMAEEGVPDDMKGKDKIVFGNIHQIYVWHKDFFLGELEKCLEDPDRLGPLFLKQERKLNMYITYCQNKSKSEHIVSEYMDTYFEDLRQRLGQRLQITELLLKPVQRILKYQLLLKDLLKHSKKAGLESVDLERAVKVMCIVPKRCNDMMNIGRLQGFDGKIAAQGRLLLQDTFMVSDPEGVLLGRMKERRVFLFEQLVIFSKPLDQQAGLGLPGFLYKNSIKVSCLGLEESVEGDPCKFILTSRSPGGALESFVLHSSHLGVREVWTLQIQQILGSQRNCLSGKLVSGYDPGSTPRPVPSPALPVGSSPRGKCSVQTSEDKALAPPSASTTPPNPCGSLPSTPTSKPRQGAVSPMASPLVPPAFGKEAFPPPPSSPCQKLGPGFWSSVPGSPVSRPGAFTFSGEGGEVQVRQGSNLQSGCGSQIQRLSVHSKEADRMSTCSSASEQSIQSTQSNGVRLPLTNMEVGGLSCPAV</sequence>
<evidence type="ECO:0000256" key="3">
    <source>
        <dbReference type="ARBA" id="ARBA00022658"/>
    </source>
</evidence>
<reference evidence="6" key="2">
    <citation type="submission" date="2025-09" db="UniProtKB">
        <authorList>
            <consortium name="Ensembl"/>
        </authorList>
    </citation>
    <scope>IDENTIFICATION</scope>
</reference>
<comment type="subcellular location">
    <subcellularLocation>
        <location evidence="1">Cytoplasm</location>
    </subcellularLocation>
</comment>
<keyword evidence="3" id="KW-0344">Guanine-nucleotide releasing factor</keyword>
<evidence type="ECO:0000313" key="6">
    <source>
        <dbReference type="Ensembl" id="ENSOMEP00000029837.1"/>
    </source>
</evidence>
<evidence type="ECO:0000259" key="5">
    <source>
        <dbReference type="PROSITE" id="PS50010"/>
    </source>
</evidence>
<dbReference type="GeneTree" id="ENSGT00940000154766"/>
<dbReference type="InterPro" id="IPR011993">
    <property type="entry name" value="PH-like_dom_sf"/>
</dbReference>
<dbReference type="InterPro" id="IPR000219">
    <property type="entry name" value="DH_dom"/>
</dbReference>
<evidence type="ECO:0000256" key="1">
    <source>
        <dbReference type="ARBA" id="ARBA00004496"/>
    </source>
</evidence>
<feature type="domain" description="DH" evidence="5">
    <location>
        <begin position="33"/>
        <end position="209"/>
    </location>
</feature>
<dbReference type="Pfam" id="PF22697">
    <property type="entry name" value="SOS1_NGEF_PH"/>
    <property type="match status" value="1"/>
</dbReference>
<evidence type="ECO:0000256" key="2">
    <source>
        <dbReference type="ARBA" id="ARBA00022490"/>
    </source>
</evidence>
<keyword evidence="7" id="KW-1185">Reference proteome</keyword>
<keyword evidence="2" id="KW-0963">Cytoplasm</keyword>
<protein>
    <recommendedName>
        <fullName evidence="5">DH domain-containing protein</fullName>
    </recommendedName>
</protein>
<organism evidence="6 7">
    <name type="scientific">Oryzias melastigma</name>
    <name type="common">Marine medaka</name>
    <dbReference type="NCBI Taxonomy" id="30732"/>
    <lineage>
        <taxon>Eukaryota</taxon>
        <taxon>Metazoa</taxon>
        <taxon>Chordata</taxon>
        <taxon>Craniata</taxon>
        <taxon>Vertebrata</taxon>
        <taxon>Euteleostomi</taxon>
        <taxon>Actinopterygii</taxon>
        <taxon>Neopterygii</taxon>
        <taxon>Teleostei</taxon>
        <taxon>Neoteleostei</taxon>
        <taxon>Acanthomorphata</taxon>
        <taxon>Ovalentaria</taxon>
        <taxon>Atherinomorphae</taxon>
        <taxon>Beloniformes</taxon>
        <taxon>Adrianichthyidae</taxon>
        <taxon>Oryziinae</taxon>
        <taxon>Oryzias</taxon>
    </lineage>
</organism>
<dbReference type="GO" id="GO:0005085">
    <property type="term" value="F:guanyl-nucleotide exchange factor activity"/>
    <property type="evidence" value="ECO:0007669"/>
    <property type="project" value="UniProtKB-KW"/>
</dbReference>
<accession>A0A3B3DIC0</accession>
<dbReference type="CDD" id="cd00160">
    <property type="entry name" value="RhoGEF"/>
    <property type="match status" value="1"/>
</dbReference>
<dbReference type="PANTHER" id="PTHR22826">
    <property type="entry name" value="RHO GUANINE EXCHANGE FACTOR-RELATED"/>
    <property type="match status" value="1"/>
</dbReference>
<dbReference type="SUPFAM" id="SSF48065">
    <property type="entry name" value="DBL homology domain (DH-domain)"/>
    <property type="match status" value="1"/>
</dbReference>
<dbReference type="AlphaFoldDB" id="A0A3B3DIC0"/>
<dbReference type="InterPro" id="IPR055251">
    <property type="entry name" value="SOS1_NGEF_PH"/>
</dbReference>
<feature type="region of interest" description="Disordered" evidence="4">
    <location>
        <begin position="1"/>
        <end position="24"/>
    </location>
</feature>
<evidence type="ECO:0000256" key="4">
    <source>
        <dbReference type="SAM" id="MobiDB-lite"/>
    </source>
</evidence>
<dbReference type="GO" id="GO:0007411">
    <property type="term" value="P:axon guidance"/>
    <property type="evidence" value="ECO:0007669"/>
    <property type="project" value="TreeGrafter"/>
</dbReference>
<reference evidence="6" key="1">
    <citation type="submission" date="2025-08" db="UniProtKB">
        <authorList>
            <consortium name="Ensembl"/>
        </authorList>
    </citation>
    <scope>IDENTIFICATION</scope>
</reference>
<dbReference type="PANTHER" id="PTHR22826:SF206">
    <property type="entry name" value="TRIPLE FUNCTIONAL DOMAIN PROTEIN"/>
    <property type="match status" value="1"/>
</dbReference>
<dbReference type="InterPro" id="IPR035899">
    <property type="entry name" value="DBL_dom_sf"/>
</dbReference>
<dbReference type="GO" id="GO:0005737">
    <property type="term" value="C:cytoplasm"/>
    <property type="evidence" value="ECO:0007669"/>
    <property type="project" value="UniProtKB-SubCell"/>
</dbReference>
<name>A0A3B3DIC0_ORYME</name>
<dbReference type="Pfam" id="PF16609">
    <property type="entry name" value="SH3-RhoG_link"/>
    <property type="match status" value="1"/>
</dbReference>
<dbReference type="Gene3D" id="1.20.900.10">
    <property type="entry name" value="Dbl homology (DH) domain"/>
    <property type="match status" value="1"/>
</dbReference>